<protein>
    <recommendedName>
        <fullName evidence="3">MHC class I antigen</fullName>
    </recommendedName>
</protein>
<evidence type="ECO:0008006" key="3">
    <source>
        <dbReference type="Google" id="ProtNLM"/>
    </source>
</evidence>
<evidence type="ECO:0000313" key="2">
    <source>
        <dbReference type="Proteomes" id="UP001558613"/>
    </source>
</evidence>
<name>A0ABR3MHG7_9TELE</name>
<accession>A0ABR3MHG7</accession>
<organism evidence="1 2">
    <name type="scientific">Cirrhinus molitorella</name>
    <name type="common">mud carp</name>
    <dbReference type="NCBI Taxonomy" id="172907"/>
    <lineage>
        <taxon>Eukaryota</taxon>
        <taxon>Metazoa</taxon>
        <taxon>Chordata</taxon>
        <taxon>Craniata</taxon>
        <taxon>Vertebrata</taxon>
        <taxon>Euteleostomi</taxon>
        <taxon>Actinopterygii</taxon>
        <taxon>Neopterygii</taxon>
        <taxon>Teleostei</taxon>
        <taxon>Ostariophysi</taxon>
        <taxon>Cypriniformes</taxon>
        <taxon>Cyprinidae</taxon>
        <taxon>Labeoninae</taxon>
        <taxon>Labeonini</taxon>
        <taxon>Cirrhinus</taxon>
    </lineage>
</organism>
<reference evidence="1 2" key="1">
    <citation type="submission" date="2023-09" db="EMBL/GenBank/DDBJ databases">
        <authorList>
            <person name="Wang M."/>
        </authorList>
    </citation>
    <scope>NUCLEOTIDE SEQUENCE [LARGE SCALE GENOMIC DNA]</scope>
    <source>
        <strain evidence="1">GT-2023</strain>
        <tissue evidence="1">Liver</tissue>
    </source>
</reference>
<dbReference type="Proteomes" id="UP001558613">
    <property type="component" value="Unassembled WGS sequence"/>
</dbReference>
<evidence type="ECO:0000313" key="1">
    <source>
        <dbReference type="EMBL" id="KAL1263148.1"/>
    </source>
</evidence>
<proteinExistence type="predicted"/>
<keyword evidence="2" id="KW-1185">Reference proteome</keyword>
<gene>
    <name evidence="1" type="ORF">QQF64_005887</name>
</gene>
<dbReference type="EMBL" id="JAYMGO010000013">
    <property type="protein sequence ID" value="KAL1263148.1"/>
    <property type="molecule type" value="Genomic_DNA"/>
</dbReference>
<comment type="caution">
    <text evidence="1">The sequence shown here is derived from an EMBL/GenBank/DDBJ whole genome shotgun (WGS) entry which is preliminary data.</text>
</comment>
<sequence length="103" mass="11143">MGALGPAGCRVPAHVGHSKRHQLAWARAPTAATAQPGHRHVVRDVGSIRWCATDGECAGGRAGRLRRLLCFVHHVPQQLAEGERLESLCQFGRDGRSMDTLTL</sequence>